<dbReference type="PANTHER" id="PTHR42943">
    <property type="entry name" value="GLUTATHIONE S-TRANSFERASE KAPPA"/>
    <property type="match status" value="1"/>
</dbReference>
<dbReference type="Gene3D" id="3.40.30.10">
    <property type="entry name" value="Glutaredoxin"/>
    <property type="match status" value="1"/>
</dbReference>
<dbReference type="PANTHER" id="PTHR42943:SF2">
    <property type="entry name" value="GLUTATHIONE S-TRANSFERASE KAPPA 1"/>
    <property type="match status" value="1"/>
</dbReference>
<organism evidence="4 5">
    <name type="scientific">Candidatus Schekmanbacteria bacterium RBG_16_38_10</name>
    <dbReference type="NCBI Taxonomy" id="1817879"/>
    <lineage>
        <taxon>Bacteria</taxon>
        <taxon>Candidatus Schekmaniibacteriota</taxon>
    </lineage>
</organism>
<name>A0A1F7RQH6_9BACT</name>
<dbReference type="InterPro" id="IPR036249">
    <property type="entry name" value="Thioredoxin-like_sf"/>
</dbReference>
<dbReference type="GO" id="GO:0006749">
    <property type="term" value="P:glutathione metabolic process"/>
    <property type="evidence" value="ECO:0007669"/>
    <property type="project" value="TreeGrafter"/>
</dbReference>
<dbReference type="InterPro" id="IPR051924">
    <property type="entry name" value="GST_Kappa/NadH"/>
</dbReference>
<feature type="domain" description="DSBA-like thioredoxin" evidence="3">
    <location>
        <begin position="3"/>
        <end position="185"/>
    </location>
</feature>
<dbReference type="InterPro" id="IPR001853">
    <property type="entry name" value="DSBA-like_thioredoxin_dom"/>
</dbReference>
<comment type="caution">
    <text evidence="4">The sequence shown here is derived from an EMBL/GenBank/DDBJ whole genome shotgun (WGS) entry which is preliminary data.</text>
</comment>
<dbReference type="GO" id="GO:0004364">
    <property type="term" value="F:glutathione transferase activity"/>
    <property type="evidence" value="ECO:0007669"/>
    <property type="project" value="TreeGrafter"/>
</dbReference>
<dbReference type="EC" id="5.99.1.4" evidence="1"/>
<dbReference type="Pfam" id="PF01323">
    <property type="entry name" value="DSBA"/>
    <property type="match status" value="1"/>
</dbReference>
<dbReference type="GO" id="GO:0018845">
    <property type="term" value="F:2-hydroxychromene-2-carboxylate isomerase activity"/>
    <property type="evidence" value="ECO:0007669"/>
    <property type="project" value="UniProtKB-UniRule"/>
</dbReference>
<comment type="catalytic activity">
    <reaction evidence="1">
        <text>2-hydroxychromene-2-carboxylate = (3E)-4-(2-hydroxyphenyl)-2-oxobut-3-enoate</text>
        <dbReference type="Rhea" id="RHEA:27401"/>
        <dbReference type="ChEBI" id="CHEBI:59350"/>
        <dbReference type="ChEBI" id="CHEBI:59353"/>
        <dbReference type="EC" id="5.99.1.4"/>
    </reaction>
</comment>
<keyword evidence="1" id="KW-0413">Isomerase</keyword>
<evidence type="ECO:0000256" key="2">
    <source>
        <dbReference type="PIRSR" id="PIRSR006386-1"/>
    </source>
</evidence>
<evidence type="ECO:0000256" key="1">
    <source>
        <dbReference type="PIRNR" id="PIRNR006386"/>
    </source>
</evidence>
<dbReference type="SUPFAM" id="SSF52833">
    <property type="entry name" value="Thioredoxin-like"/>
    <property type="match status" value="1"/>
</dbReference>
<proteinExistence type="inferred from homology"/>
<feature type="active site" description="Nucleophile" evidence="2">
    <location>
        <position position="11"/>
    </location>
</feature>
<evidence type="ECO:0000313" key="4">
    <source>
        <dbReference type="EMBL" id="OGL43590.1"/>
    </source>
</evidence>
<evidence type="ECO:0000259" key="3">
    <source>
        <dbReference type="Pfam" id="PF01323"/>
    </source>
</evidence>
<comment type="similarity">
    <text evidence="1">Belongs to the GST superfamily. NadH family.</text>
</comment>
<gene>
    <name evidence="4" type="ORF">A2W05_05960</name>
</gene>
<dbReference type="Proteomes" id="UP000178797">
    <property type="component" value="Unassembled WGS sequence"/>
</dbReference>
<sequence length="191" mass="22411">MKLKYYFSTTSPFCYTGNQRIFDMEKEFDFKWELKPYAIEKPTDASPPDPNEMKNMRVDIQRLTDYYKLPLLFPKKPPKDRSHLECFFIANDKGKGKEYLMAANRVYWGEGKDIGELDVLLEIAKSIGLDEKDFKDKYGNQSLKERLKKSTDEGNADGVFGVPTLFIEDEIFWGQDRLDFARRKLESVMKK</sequence>
<dbReference type="AlphaFoldDB" id="A0A1F7RQH6"/>
<reference evidence="4 5" key="1">
    <citation type="journal article" date="2016" name="Nat. Commun.">
        <title>Thousands of microbial genomes shed light on interconnected biogeochemical processes in an aquifer system.</title>
        <authorList>
            <person name="Anantharaman K."/>
            <person name="Brown C.T."/>
            <person name="Hug L.A."/>
            <person name="Sharon I."/>
            <person name="Castelle C.J."/>
            <person name="Probst A.J."/>
            <person name="Thomas B.C."/>
            <person name="Singh A."/>
            <person name="Wilkins M.J."/>
            <person name="Karaoz U."/>
            <person name="Brodie E.L."/>
            <person name="Williams K.H."/>
            <person name="Hubbard S.S."/>
            <person name="Banfield J.F."/>
        </authorList>
    </citation>
    <scope>NUCLEOTIDE SEQUENCE [LARGE SCALE GENOMIC DNA]</scope>
</reference>
<dbReference type="EMBL" id="MGDE01000219">
    <property type="protein sequence ID" value="OGL43590.1"/>
    <property type="molecule type" value="Genomic_DNA"/>
</dbReference>
<dbReference type="PIRSF" id="PIRSF006386">
    <property type="entry name" value="HCCAis_GSTk"/>
    <property type="match status" value="1"/>
</dbReference>
<dbReference type="InterPro" id="IPR014440">
    <property type="entry name" value="HCCAis_GSTk"/>
</dbReference>
<dbReference type="GO" id="GO:0004602">
    <property type="term" value="F:glutathione peroxidase activity"/>
    <property type="evidence" value="ECO:0007669"/>
    <property type="project" value="TreeGrafter"/>
</dbReference>
<accession>A0A1F7RQH6</accession>
<evidence type="ECO:0000313" key="5">
    <source>
        <dbReference type="Proteomes" id="UP000178797"/>
    </source>
</evidence>
<protein>
    <recommendedName>
        <fullName evidence="1">2-hydroxychromene-2-carboxylate isomerase</fullName>
        <ecNumber evidence="1">5.99.1.4</ecNumber>
    </recommendedName>
</protein>